<dbReference type="Proteomes" id="UP000008207">
    <property type="component" value="Chromosome"/>
</dbReference>
<protein>
    <submittedName>
        <fullName evidence="1">Uncharacterized protein</fullName>
    </submittedName>
</protein>
<evidence type="ECO:0000313" key="2">
    <source>
        <dbReference type="Proteomes" id="UP000008207"/>
    </source>
</evidence>
<sequence>MGTDSGSARYSVSAGTHYELQAYYAALKCAGLVIVNWFNSAGSAISTAYGTLVDGRGGSYAYSRSMLLVTAPAGAAYAEVICAATTAAGAAGACFYLSRVMFAVAVAGQTEVSPYVDPGITAISGGGIITRSIGADRLVARSITAGEIAAGTITATEIAGGTITGDKIAGNTITGGNIKAGTLTARELAACSITTPKLAVSSYNFAYNTELVQSTRGWNISGTSWGANMPAIWQETLWVPAGATGIRLTCDVAAAAVPAGGYFELFHGRANANGVWAFYPPRGRVLL</sequence>
<dbReference type="KEGG" id="mno:Mnod_3247"/>
<dbReference type="HOGENOM" id="CLU_969124_0_0_5"/>
<dbReference type="eggNOG" id="COG4733">
    <property type="taxonomic scope" value="Bacteria"/>
</dbReference>
<reference evidence="1 2" key="1">
    <citation type="submission" date="2009-01" db="EMBL/GenBank/DDBJ databases">
        <title>Complete sequence of chromosome of Methylobacterium nodulans ORS 2060.</title>
        <authorList>
            <consortium name="US DOE Joint Genome Institute"/>
            <person name="Lucas S."/>
            <person name="Copeland A."/>
            <person name="Lapidus A."/>
            <person name="Glavina del Rio T."/>
            <person name="Dalin E."/>
            <person name="Tice H."/>
            <person name="Bruce D."/>
            <person name="Goodwin L."/>
            <person name="Pitluck S."/>
            <person name="Sims D."/>
            <person name="Brettin T."/>
            <person name="Detter J.C."/>
            <person name="Han C."/>
            <person name="Larimer F."/>
            <person name="Land M."/>
            <person name="Hauser L."/>
            <person name="Kyrpides N."/>
            <person name="Ivanova N."/>
            <person name="Marx C.J."/>
            <person name="Richardson P."/>
        </authorList>
    </citation>
    <scope>NUCLEOTIDE SEQUENCE [LARGE SCALE GENOMIC DNA]</scope>
    <source>
        <strain evidence="2">LMG 21967 / CNCM I-2342 / ORS 2060</strain>
    </source>
</reference>
<accession>B8IKY3</accession>
<gene>
    <name evidence="1" type="ordered locus">Mnod_3247</name>
</gene>
<dbReference type="RefSeq" id="WP_015929834.1">
    <property type="nucleotide sequence ID" value="NC_011894.1"/>
</dbReference>
<evidence type="ECO:0000313" key="1">
    <source>
        <dbReference type="EMBL" id="ACL58171.1"/>
    </source>
</evidence>
<dbReference type="STRING" id="460265.Mnod_3247"/>
<dbReference type="EMBL" id="CP001349">
    <property type="protein sequence ID" value="ACL58171.1"/>
    <property type="molecule type" value="Genomic_DNA"/>
</dbReference>
<keyword evidence="2" id="KW-1185">Reference proteome</keyword>
<proteinExistence type="predicted"/>
<organism evidence="1 2">
    <name type="scientific">Methylobacterium nodulans (strain LMG 21967 / CNCM I-2342 / ORS 2060)</name>
    <dbReference type="NCBI Taxonomy" id="460265"/>
    <lineage>
        <taxon>Bacteria</taxon>
        <taxon>Pseudomonadati</taxon>
        <taxon>Pseudomonadota</taxon>
        <taxon>Alphaproteobacteria</taxon>
        <taxon>Hyphomicrobiales</taxon>
        <taxon>Methylobacteriaceae</taxon>
        <taxon>Methylobacterium</taxon>
    </lineage>
</organism>
<name>B8IKY3_METNO</name>
<dbReference type="AlphaFoldDB" id="B8IKY3"/>